<dbReference type="Proteomes" id="UP000004221">
    <property type="component" value="Unassembled WGS sequence"/>
</dbReference>
<dbReference type="AlphaFoldDB" id="I4ECY3"/>
<dbReference type="PANTHER" id="PTHR43415:SF3">
    <property type="entry name" value="GNAT-FAMILY ACETYLTRANSFERASE"/>
    <property type="match status" value="1"/>
</dbReference>
<proteinExistence type="predicted"/>
<dbReference type="PANTHER" id="PTHR43415">
    <property type="entry name" value="SPERMIDINE N(1)-ACETYLTRANSFERASE"/>
    <property type="match status" value="1"/>
</dbReference>
<dbReference type="InterPro" id="IPR000182">
    <property type="entry name" value="GNAT_dom"/>
</dbReference>
<keyword evidence="3" id="KW-1185">Reference proteome</keyword>
<dbReference type="EMBL" id="CAGS01000032">
    <property type="protein sequence ID" value="CCF82545.1"/>
    <property type="molecule type" value="Genomic_DNA"/>
</dbReference>
<dbReference type="CDD" id="cd04301">
    <property type="entry name" value="NAT_SF"/>
    <property type="match status" value="1"/>
</dbReference>
<comment type="caution">
    <text evidence="2">The sequence shown here is derived from an EMBL/GenBank/DDBJ whole genome shotgun (WGS) entry which is preliminary data.</text>
</comment>
<evidence type="ECO:0000259" key="1">
    <source>
        <dbReference type="PROSITE" id="PS51186"/>
    </source>
</evidence>
<dbReference type="Gene3D" id="3.40.630.30">
    <property type="match status" value="1"/>
</dbReference>
<dbReference type="InterPro" id="IPR016181">
    <property type="entry name" value="Acyl_CoA_acyltransferase"/>
</dbReference>
<evidence type="ECO:0000313" key="3">
    <source>
        <dbReference type="Proteomes" id="UP000004221"/>
    </source>
</evidence>
<dbReference type="GO" id="GO:0016747">
    <property type="term" value="F:acyltransferase activity, transferring groups other than amino-acyl groups"/>
    <property type="evidence" value="ECO:0007669"/>
    <property type="project" value="InterPro"/>
</dbReference>
<sequence length="164" mass="18370">MPAIRVRAAEPTDVSAIHEIFTCPNVIAGTLQLPFQSLEQARERFARFSVNAVQMVAELDGRVVGILGLHLEENPRRRHSAGLGMAVHDDFQGQGIGSALVMSALDLADNWLGLRRIELQVFVDNAAAVHLYRKFGFEIEGMLRDFALRYGEYVDAYAMARLRW</sequence>
<dbReference type="SUPFAM" id="SSF55729">
    <property type="entry name" value="Acyl-CoA N-acyltransferases (Nat)"/>
    <property type="match status" value="1"/>
</dbReference>
<accession>I4ECY3</accession>
<dbReference type="EC" id="2.3.1.-" evidence="2"/>
<dbReference type="RefSeq" id="WP_008474707.1">
    <property type="nucleotide sequence ID" value="NZ_CAGS01000032.1"/>
</dbReference>
<reference evidence="2 3" key="1">
    <citation type="journal article" date="2012" name="ISME J.">
        <title>Nitrification expanded: discovery, physiology and genomics of a nitrite-oxidizing bacterium from the phylum Chloroflexi.</title>
        <authorList>
            <person name="Sorokin D.Y."/>
            <person name="Lucker S."/>
            <person name="Vejmelkova D."/>
            <person name="Kostrikina N.A."/>
            <person name="Kleerebezem R."/>
            <person name="Rijpstra W.I."/>
            <person name="Damste J.S."/>
            <person name="Le Paslier D."/>
            <person name="Muyzer G."/>
            <person name="Wagner M."/>
            <person name="van Loosdrecht M.C."/>
            <person name="Daims H."/>
        </authorList>
    </citation>
    <scope>NUCLEOTIDE SEQUENCE [LARGE SCALE GENOMIC DNA]</scope>
    <source>
        <strain evidence="3">none</strain>
    </source>
</reference>
<gene>
    <name evidence="2" type="primary">yhhY</name>
    <name evidence="2" type="ORF">NITHO_1270009</name>
</gene>
<keyword evidence="2" id="KW-0808">Transferase</keyword>
<dbReference type="PROSITE" id="PS51186">
    <property type="entry name" value="GNAT"/>
    <property type="match status" value="1"/>
</dbReference>
<dbReference type="OrthoDB" id="9802340at2"/>
<organism evidence="2 3">
    <name type="scientific">Nitrolancea hollandica Lb</name>
    <dbReference type="NCBI Taxonomy" id="1129897"/>
    <lineage>
        <taxon>Bacteria</taxon>
        <taxon>Pseudomonadati</taxon>
        <taxon>Thermomicrobiota</taxon>
        <taxon>Thermomicrobia</taxon>
        <taxon>Sphaerobacterales</taxon>
        <taxon>Sphaerobacterineae</taxon>
        <taxon>Sphaerobacteraceae</taxon>
        <taxon>Nitrolancea</taxon>
    </lineage>
</organism>
<protein>
    <submittedName>
        <fullName evidence="2">Uncharacterized N-acetyltransferase yhhY</fullName>
        <ecNumber evidence="2">2.3.1.-</ecNumber>
    </submittedName>
</protein>
<dbReference type="Pfam" id="PF00583">
    <property type="entry name" value="Acetyltransf_1"/>
    <property type="match status" value="1"/>
</dbReference>
<evidence type="ECO:0000313" key="2">
    <source>
        <dbReference type="EMBL" id="CCF82545.1"/>
    </source>
</evidence>
<name>I4ECY3_9BACT</name>
<keyword evidence="2" id="KW-0012">Acyltransferase</keyword>
<feature type="domain" description="N-acetyltransferase" evidence="1">
    <location>
        <begin position="4"/>
        <end position="164"/>
    </location>
</feature>